<dbReference type="PRINTS" id="PR00843">
    <property type="entry name" value="GLHYDRLASE30"/>
</dbReference>
<keyword evidence="6" id="KW-0746">Sphingolipid metabolism</keyword>
<keyword evidence="10" id="KW-1185">Reference proteome</keyword>
<dbReference type="GO" id="GO:0004348">
    <property type="term" value="F:glucosylceramidase activity"/>
    <property type="evidence" value="ECO:0007669"/>
    <property type="project" value="UniProtKB-EC"/>
</dbReference>
<evidence type="ECO:0000256" key="1">
    <source>
        <dbReference type="ARBA" id="ARBA00001013"/>
    </source>
</evidence>
<comment type="similarity">
    <text evidence="2 6">Belongs to the glycosyl hydrolase 30 family.</text>
</comment>
<feature type="domain" description="Glycosyl hydrolase family 30 beta sandwich" evidence="8">
    <location>
        <begin position="346"/>
        <end position="409"/>
    </location>
</feature>
<name>A0A9D4BG99_DREPO</name>
<evidence type="ECO:0000259" key="8">
    <source>
        <dbReference type="Pfam" id="PF17189"/>
    </source>
</evidence>
<evidence type="ECO:0000259" key="7">
    <source>
        <dbReference type="Pfam" id="PF02055"/>
    </source>
</evidence>
<evidence type="ECO:0000256" key="4">
    <source>
        <dbReference type="ARBA" id="ARBA00022729"/>
    </source>
</evidence>
<dbReference type="EC" id="3.2.1.45" evidence="3 6"/>
<dbReference type="InterPro" id="IPR033452">
    <property type="entry name" value="GH30_C"/>
</dbReference>
<dbReference type="PANTHER" id="PTHR11069:SF23">
    <property type="entry name" value="LYSOSOMAL ACID GLUCOSYLCERAMIDASE"/>
    <property type="match status" value="1"/>
</dbReference>
<evidence type="ECO:0000256" key="5">
    <source>
        <dbReference type="ARBA" id="ARBA00022801"/>
    </source>
</evidence>
<keyword evidence="4" id="KW-0732">Signal</keyword>
<comment type="catalytic activity">
    <reaction evidence="1">
        <text>a beta-D-glucosyl-(1&lt;-&gt;1')-N-acylsphing-4-enine + H2O = an N-acylsphing-4-enine + D-glucose</text>
        <dbReference type="Rhea" id="RHEA:13269"/>
        <dbReference type="ChEBI" id="CHEBI:4167"/>
        <dbReference type="ChEBI" id="CHEBI:15377"/>
        <dbReference type="ChEBI" id="CHEBI:22801"/>
        <dbReference type="ChEBI" id="CHEBI:52639"/>
        <dbReference type="EC" id="3.2.1.45"/>
    </reaction>
    <physiologicalReaction direction="left-to-right" evidence="1">
        <dbReference type="Rhea" id="RHEA:13270"/>
    </physiologicalReaction>
</comment>
<keyword evidence="6" id="KW-0326">Glycosidase</keyword>
<evidence type="ECO:0000256" key="2">
    <source>
        <dbReference type="ARBA" id="ARBA00005382"/>
    </source>
</evidence>
<dbReference type="Proteomes" id="UP000828390">
    <property type="component" value="Unassembled WGS sequence"/>
</dbReference>
<dbReference type="SUPFAM" id="SSF51445">
    <property type="entry name" value="(Trans)glycosidases"/>
    <property type="match status" value="1"/>
</dbReference>
<evidence type="ECO:0000313" key="10">
    <source>
        <dbReference type="Proteomes" id="UP000828390"/>
    </source>
</evidence>
<reference evidence="9" key="1">
    <citation type="journal article" date="2019" name="bioRxiv">
        <title>The Genome of the Zebra Mussel, Dreissena polymorpha: A Resource for Invasive Species Research.</title>
        <authorList>
            <person name="McCartney M.A."/>
            <person name="Auch B."/>
            <person name="Kono T."/>
            <person name="Mallez S."/>
            <person name="Zhang Y."/>
            <person name="Obille A."/>
            <person name="Becker A."/>
            <person name="Abrahante J.E."/>
            <person name="Garbe J."/>
            <person name="Badalamenti J.P."/>
            <person name="Herman A."/>
            <person name="Mangelson H."/>
            <person name="Liachko I."/>
            <person name="Sullivan S."/>
            <person name="Sone E.D."/>
            <person name="Koren S."/>
            <person name="Silverstein K.A.T."/>
            <person name="Beckman K.B."/>
            <person name="Gohl D.M."/>
        </authorList>
    </citation>
    <scope>NUCLEOTIDE SEQUENCE</scope>
    <source>
        <strain evidence="9">Duluth1</strain>
        <tissue evidence="9">Whole animal</tissue>
    </source>
</reference>
<evidence type="ECO:0000256" key="6">
    <source>
        <dbReference type="RuleBase" id="RU361188"/>
    </source>
</evidence>
<reference evidence="9" key="2">
    <citation type="submission" date="2020-11" db="EMBL/GenBank/DDBJ databases">
        <authorList>
            <person name="McCartney M.A."/>
            <person name="Auch B."/>
            <person name="Kono T."/>
            <person name="Mallez S."/>
            <person name="Becker A."/>
            <person name="Gohl D.M."/>
            <person name="Silverstein K.A.T."/>
            <person name="Koren S."/>
            <person name="Bechman K.B."/>
            <person name="Herman A."/>
            <person name="Abrahante J.E."/>
            <person name="Garbe J."/>
        </authorList>
    </citation>
    <scope>NUCLEOTIDE SEQUENCE</scope>
    <source>
        <strain evidence="9">Duluth1</strain>
        <tissue evidence="9">Whole animal</tissue>
    </source>
</reference>
<feature type="domain" description="Glycosyl hydrolase family 30 TIM-barrel" evidence="7">
    <location>
        <begin position="2"/>
        <end position="343"/>
    </location>
</feature>
<dbReference type="GO" id="GO:0006680">
    <property type="term" value="P:glucosylceramide catabolic process"/>
    <property type="evidence" value="ECO:0007669"/>
    <property type="project" value="TreeGrafter"/>
</dbReference>
<dbReference type="InterPro" id="IPR017853">
    <property type="entry name" value="GH"/>
</dbReference>
<sequence>MNVASLPDGAQKNLIESYFGPTGIEYNLGRIPIASNDMSTNIYSYDFTRGDIYLSKFTIAAYDHLYKLPYIDQAVVASRRNLSLFASPWSSPDWMKTNDNMVGVGTILPEMMKVYADYLSRFLREYESFMFHGRMWGLTTQSGPVRSCSNDSLPEYQSVCWSPQNMSDWIKYDLKRSLEDNGYGHIKLFTMDDNLDVLDNWRRAFDAISLNLVDGFAVQGYHDNVSDDNTTNYNNASSPMCDMFSLHPDKILLGSEYCIRSRTELGSWERGADLAKHVFHTLQNCGSGFTHYNLAVDLDGGPSWVYNYADSPIVVDAKQAKGGVPVFYKQPMFYTMGHFSKFITAGSVAIEMFTLEDVPAGIYSVGFMRPDNYIVVVVGNFGSKENIVGFRDSRYYFEFSMEASSIHTFIWMHTADA</sequence>
<dbReference type="PANTHER" id="PTHR11069">
    <property type="entry name" value="GLUCOSYLCERAMIDASE"/>
    <property type="match status" value="1"/>
</dbReference>
<dbReference type="EMBL" id="JAIWYP010000016">
    <property type="protein sequence ID" value="KAH3693729.1"/>
    <property type="molecule type" value="Genomic_DNA"/>
</dbReference>
<dbReference type="InterPro" id="IPR033453">
    <property type="entry name" value="Glyco_hydro_30_TIM-barrel"/>
</dbReference>
<accession>A0A9D4BG99</accession>
<protein>
    <recommendedName>
        <fullName evidence="3 6">Glucosylceramidase</fullName>
        <ecNumber evidence="3 6">3.2.1.45</ecNumber>
    </recommendedName>
</protein>
<comment type="caution">
    <text evidence="9">The sequence shown here is derived from an EMBL/GenBank/DDBJ whole genome shotgun (WGS) entry which is preliminary data.</text>
</comment>
<dbReference type="Gene3D" id="3.20.20.80">
    <property type="entry name" value="Glycosidases"/>
    <property type="match status" value="1"/>
</dbReference>
<dbReference type="GO" id="GO:0016020">
    <property type="term" value="C:membrane"/>
    <property type="evidence" value="ECO:0007669"/>
    <property type="project" value="GOC"/>
</dbReference>
<dbReference type="Pfam" id="PF02055">
    <property type="entry name" value="Glyco_hydro_30"/>
    <property type="match status" value="1"/>
</dbReference>
<dbReference type="Pfam" id="PF17189">
    <property type="entry name" value="Glyco_hydro_30C"/>
    <property type="match status" value="1"/>
</dbReference>
<gene>
    <name evidence="9" type="ORF">DPMN_081169</name>
</gene>
<keyword evidence="5 6" id="KW-0378">Hydrolase</keyword>
<organism evidence="9 10">
    <name type="scientific">Dreissena polymorpha</name>
    <name type="common">Zebra mussel</name>
    <name type="synonym">Mytilus polymorpha</name>
    <dbReference type="NCBI Taxonomy" id="45954"/>
    <lineage>
        <taxon>Eukaryota</taxon>
        <taxon>Metazoa</taxon>
        <taxon>Spiralia</taxon>
        <taxon>Lophotrochozoa</taxon>
        <taxon>Mollusca</taxon>
        <taxon>Bivalvia</taxon>
        <taxon>Autobranchia</taxon>
        <taxon>Heteroconchia</taxon>
        <taxon>Euheterodonta</taxon>
        <taxon>Imparidentia</taxon>
        <taxon>Neoheterodontei</taxon>
        <taxon>Myida</taxon>
        <taxon>Dreissenoidea</taxon>
        <taxon>Dreissenidae</taxon>
        <taxon>Dreissena</taxon>
    </lineage>
</organism>
<dbReference type="AlphaFoldDB" id="A0A9D4BG99"/>
<proteinExistence type="inferred from homology"/>
<keyword evidence="6" id="KW-0443">Lipid metabolism</keyword>
<evidence type="ECO:0000313" key="9">
    <source>
        <dbReference type="EMBL" id="KAH3693729.1"/>
    </source>
</evidence>
<dbReference type="InterPro" id="IPR001139">
    <property type="entry name" value="Glyco_hydro_30"/>
</dbReference>
<evidence type="ECO:0000256" key="3">
    <source>
        <dbReference type="ARBA" id="ARBA00012658"/>
    </source>
</evidence>